<reference evidence="1" key="1">
    <citation type="journal article" date="2015" name="Genome Announc.">
        <title>Draft Genome Sequence of Tolypothrix boutellei Strain VB521301.</title>
        <authorList>
            <person name="Chandrababunaidu M.M."/>
            <person name="Singh D."/>
            <person name="Sen D."/>
            <person name="Bhan S."/>
            <person name="Das S."/>
            <person name="Gupta A."/>
            <person name="Adhikary S.P."/>
            <person name="Tripathy S."/>
        </authorList>
    </citation>
    <scope>NUCLEOTIDE SEQUENCE</scope>
    <source>
        <strain evidence="1">VB521301</strain>
    </source>
</reference>
<gene>
    <name evidence="1" type="ORF">DA73_0245615</name>
</gene>
<evidence type="ECO:0000313" key="1">
    <source>
        <dbReference type="EMBL" id="KIE06307.1"/>
    </source>
</evidence>
<sequence length="167" mass="19976">MEGERRQQRDRSWDYRDVGVWGWLAIDWGSFQLRLVETINQIAVNIMNPIEQSRIIAATLILKDYFGDYLLQVYETFEECEKTNDYSKLGSLSALTTFYFGQEIREKDESKLSDAIYYVFEAYRVILTMQKTSEEKDRINAAIKEVRIREQAFMMRFYKEDIEKIKE</sequence>
<name>A0A0C1MVL9_9CYAN</name>
<protein>
    <submittedName>
        <fullName evidence="1">Uncharacterized protein</fullName>
    </submittedName>
</protein>
<proteinExistence type="predicted"/>
<comment type="caution">
    <text evidence="1">The sequence shown here is derived from an EMBL/GenBank/DDBJ whole genome shotgun (WGS) entry which is preliminary data.</text>
</comment>
<organism evidence="1">
    <name type="scientific">Tolypothrix bouteillei VB521301</name>
    <dbReference type="NCBI Taxonomy" id="1479485"/>
    <lineage>
        <taxon>Bacteria</taxon>
        <taxon>Bacillati</taxon>
        <taxon>Cyanobacteriota</taxon>
        <taxon>Cyanophyceae</taxon>
        <taxon>Nostocales</taxon>
        <taxon>Tolypothrichaceae</taxon>
        <taxon>Tolypothrix</taxon>
    </lineage>
</organism>
<dbReference type="AlphaFoldDB" id="A0A0C1MVL9"/>
<accession>A0A0C1MVL9</accession>
<dbReference type="EMBL" id="JHEG02000070">
    <property type="protein sequence ID" value="KIE06307.1"/>
    <property type="molecule type" value="Genomic_DNA"/>
</dbReference>